<dbReference type="EMBL" id="QWFA01000398">
    <property type="protein sequence ID" value="ROV64261.1"/>
    <property type="molecule type" value="Genomic_DNA"/>
</dbReference>
<name>A0A423UPK9_STRGL</name>
<sequence length="29" mass="3050">AAQGELDPDDPAHACVGGHFVTDPPIWPH</sequence>
<dbReference type="Proteomes" id="UP000285596">
    <property type="component" value="Unassembled WGS sequence"/>
</dbReference>
<evidence type="ECO:0000313" key="2">
    <source>
        <dbReference type="EMBL" id="ROV64261.1"/>
    </source>
</evidence>
<comment type="caution">
    <text evidence="2">The sequence shown here is derived from an EMBL/GenBank/DDBJ whole genome shotgun (WGS) entry which is preliminary data.</text>
</comment>
<evidence type="ECO:0000313" key="3">
    <source>
        <dbReference type="Proteomes" id="UP000285596"/>
    </source>
</evidence>
<reference evidence="2 3" key="1">
    <citation type="submission" date="2018-08" db="EMBL/GenBank/DDBJ databases">
        <title>Streptomyces globisporus 1912-4Crt, whole genome shotgun sequence.</title>
        <authorList>
            <person name="Matselyukh B."/>
        </authorList>
    </citation>
    <scope>NUCLEOTIDE SEQUENCE [LARGE SCALE GENOMIC DNA]</scope>
    <source>
        <strain evidence="2 3">1912-4Crt</strain>
    </source>
</reference>
<feature type="region of interest" description="Disordered" evidence="1">
    <location>
        <begin position="1"/>
        <end position="29"/>
    </location>
</feature>
<feature type="non-terminal residue" evidence="2">
    <location>
        <position position="1"/>
    </location>
</feature>
<accession>A0A423UPK9</accession>
<organism evidence="2 3">
    <name type="scientific">Streptomyces globisporus</name>
    <dbReference type="NCBI Taxonomy" id="1908"/>
    <lineage>
        <taxon>Bacteria</taxon>
        <taxon>Bacillati</taxon>
        <taxon>Actinomycetota</taxon>
        <taxon>Actinomycetes</taxon>
        <taxon>Kitasatosporales</taxon>
        <taxon>Streptomycetaceae</taxon>
        <taxon>Streptomyces</taxon>
    </lineage>
</organism>
<evidence type="ECO:0000256" key="1">
    <source>
        <dbReference type="SAM" id="MobiDB-lite"/>
    </source>
</evidence>
<gene>
    <name evidence="2" type="ORF">D3105_33935</name>
</gene>
<proteinExistence type="predicted"/>
<dbReference type="AlphaFoldDB" id="A0A423UPK9"/>
<protein>
    <submittedName>
        <fullName evidence="2">NAD(P)-dependent oxidoreductase</fullName>
    </submittedName>
</protein>